<name>A0ABZ1FSJ2_9ACTN</name>
<reference evidence="1 2" key="1">
    <citation type="submission" date="2022-10" db="EMBL/GenBank/DDBJ databases">
        <title>The complete genomes of actinobacterial strains from the NBC collection.</title>
        <authorList>
            <person name="Joergensen T.S."/>
            <person name="Alvarez Arevalo M."/>
            <person name="Sterndorff E.B."/>
            <person name="Faurdal D."/>
            <person name="Vuksanovic O."/>
            <person name="Mourched A.-S."/>
            <person name="Charusanti P."/>
            <person name="Shaw S."/>
            <person name="Blin K."/>
            <person name="Weber T."/>
        </authorList>
    </citation>
    <scope>NUCLEOTIDE SEQUENCE [LARGE SCALE GENOMIC DNA]</scope>
    <source>
        <strain evidence="1 2">NBC 01774</strain>
    </source>
</reference>
<proteinExistence type="predicted"/>
<accession>A0ABZ1FSJ2</accession>
<dbReference type="Proteomes" id="UP001344251">
    <property type="component" value="Chromosome"/>
</dbReference>
<organism evidence="1 2">
    <name type="scientific">Streptomyces decoyicus</name>
    <dbReference type="NCBI Taxonomy" id="249567"/>
    <lineage>
        <taxon>Bacteria</taxon>
        <taxon>Bacillati</taxon>
        <taxon>Actinomycetota</taxon>
        <taxon>Actinomycetes</taxon>
        <taxon>Kitasatosporales</taxon>
        <taxon>Streptomycetaceae</taxon>
        <taxon>Streptomyces</taxon>
    </lineage>
</organism>
<evidence type="ECO:0000313" key="2">
    <source>
        <dbReference type="Proteomes" id="UP001344251"/>
    </source>
</evidence>
<gene>
    <name evidence="1" type="ORF">OG863_38775</name>
</gene>
<sequence length="69" mass="7337">MVKHVPLHVCPPATDGGRPVTLGGVALGVAYNTADVVRFLRQAGIDDSLIALDDRSLIEWQGGGPEVWE</sequence>
<evidence type="ECO:0000313" key="1">
    <source>
        <dbReference type="EMBL" id="WSB73419.1"/>
    </source>
</evidence>
<keyword evidence="2" id="KW-1185">Reference proteome</keyword>
<dbReference type="EMBL" id="CP109106">
    <property type="protein sequence ID" value="WSB73419.1"/>
    <property type="molecule type" value="Genomic_DNA"/>
</dbReference>
<protein>
    <submittedName>
        <fullName evidence="1">Uncharacterized protein</fullName>
    </submittedName>
</protein>